<dbReference type="Proteomes" id="UP000838412">
    <property type="component" value="Chromosome 13"/>
</dbReference>
<dbReference type="EMBL" id="OV696698">
    <property type="protein sequence ID" value="CAH1243430.1"/>
    <property type="molecule type" value="Genomic_DNA"/>
</dbReference>
<organism evidence="3 4">
    <name type="scientific">Branchiostoma lanceolatum</name>
    <name type="common">Common lancelet</name>
    <name type="synonym">Amphioxus lanceolatum</name>
    <dbReference type="NCBI Taxonomy" id="7740"/>
    <lineage>
        <taxon>Eukaryota</taxon>
        <taxon>Metazoa</taxon>
        <taxon>Chordata</taxon>
        <taxon>Cephalochordata</taxon>
        <taxon>Leptocardii</taxon>
        <taxon>Amphioxiformes</taxon>
        <taxon>Branchiostomatidae</taxon>
        <taxon>Branchiostoma</taxon>
    </lineage>
</organism>
<dbReference type="GO" id="GO:0005737">
    <property type="term" value="C:cytoplasm"/>
    <property type="evidence" value="ECO:0007669"/>
    <property type="project" value="TreeGrafter"/>
</dbReference>
<dbReference type="PANTHER" id="PTHR13748:SF31">
    <property type="entry name" value="ZINC-REGULATED GTPASE METALLOPROTEIN ACTIVATOR 1A-RELATED"/>
    <property type="match status" value="1"/>
</dbReference>
<dbReference type="InterPro" id="IPR027417">
    <property type="entry name" value="P-loop_NTPase"/>
</dbReference>
<reference evidence="3" key="1">
    <citation type="submission" date="2022-01" db="EMBL/GenBank/DDBJ databases">
        <authorList>
            <person name="Braso-Vives M."/>
        </authorList>
    </citation>
    <scope>NUCLEOTIDE SEQUENCE</scope>
</reference>
<dbReference type="Pfam" id="PF02492">
    <property type="entry name" value="cobW"/>
    <property type="match status" value="1"/>
</dbReference>
<evidence type="ECO:0000259" key="2">
    <source>
        <dbReference type="Pfam" id="PF02492"/>
    </source>
</evidence>
<proteinExistence type="predicted"/>
<feature type="domain" description="CobW/HypB/UreG nucleotide-binding" evidence="2">
    <location>
        <begin position="49"/>
        <end position="235"/>
    </location>
</feature>
<gene>
    <name evidence="3" type="primary">CBWD2</name>
    <name evidence="3" type="ORF">BLAG_LOCUS6408</name>
</gene>
<feature type="compositionally biased region" description="Basic and acidic residues" evidence="1">
    <location>
        <begin position="28"/>
        <end position="37"/>
    </location>
</feature>
<feature type="region of interest" description="Disordered" evidence="1">
    <location>
        <begin position="335"/>
        <end position="359"/>
    </location>
</feature>
<keyword evidence="4" id="KW-1185">Reference proteome</keyword>
<dbReference type="OrthoDB" id="258627at2759"/>
<dbReference type="PANTHER" id="PTHR13748">
    <property type="entry name" value="COBW-RELATED"/>
    <property type="match status" value="1"/>
</dbReference>
<feature type="region of interest" description="Disordered" evidence="1">
    <location>
        <begin position="1"/>
        <end position="43"/>
    </location>
</feature>
<dbReference type="CDD" id="cd03112">
    <property type="entry name" value="CobW-like"/>
    <property type="match status" value="1"/>
</dbReference>
<evidence type="ECO:0000313" key="3">
    <source>
        <dbReference type="EMBL" id="CAH1243430.1"/>
    </source>
</evidence>
<evidence type="ECO:0000313" key="4">
    <source>
        <dbReference type="Proteomes" id="UP000838412"/>
    </source>
</evidence>
<dbReference type="InterPro" id="IPR036627">
    <property type="entry name" value="CobW-likC_sf"/>
</dbReference>
<protein>
    <submittedName>
        <fullName evidence="3">CBWD2 protein</fullName>
    </submittedName>
</protein>
<dbReference type="InterPro" id="IPR003495">
    <property type="entry name" value="CobW/HypB/UreG_nucleotide-bd"/>
</dbReference>
<dbReference type="AlphaFoldDB" id="A0A8J9YX34"/>
<evidence type="ECO:0000256" key="1">
    <source>
        <dbReference type="SAM" id="MobiDB-lite"/>
    </source>
</evidence>
<dbReference type="Gene3D" id="3.30.1220.10">
    <property type="entry name" value="CobW-like, C-terminal domain"/>
    <property type="match status" value="1"/>
</dbReference>
<sequence length="474" mass="51987">MQQGPTRFITMSDGSDEECPDLVPSLCDEEREKDRPTLAEAPTETTKIPVTIITGYLGAGKTTLLNYILTEQHGKRIAVIMNEFGAGGEIEKPISLGESGEVFEEWLELRNGCLCCSVKDNGVKAIENLMLKKGRFDYILLETTGLADPGPVASIFWLDSELCSDLYLDGIITVVDSKFCLQHLHEQKADGKVNEAVRQVAMADIILVNKVDLVAAEELSRVQKEIRAINSVAKLLETHRSRTELAALLDLHAFEGNSDRCNQDVFAAPVLPNTDSCTSKHSHHLDQSVSTVTVELSGDMDRDAFENFLQDLLWEKLIKNTKGEAMDILRLKCSESATGPESSPPVSRVRSRGSDSPLERVHLCAPNTSVDVPPARDGGAIRELGKAKTCAKSDLQLRPPDLCRTGPPCQTSGGGRRLELTGPRCHWTLQRAAERTDFTGNRCSLDRREEGELPPGCVTDPGAVHKCPPSRYVK</sequence>
<accession>A0A8J9YX34</accession>
<dbReference type="SUPFAM" id="SSF52540">
    <property type="entry name" value="P-loop containing nucleoside triphosphate hydrolases"/>
    <property type="match status" value="1"/>
</dbReference>
<dbReference type="Gene3D" id="3.40.50.300">
    <property type="entry name" value="P-loop containing nucleotide triphosphate hydrolases"/>
    <property type="match status" value="1"/>
</dbReference>
<name>A0A8J9YX34_BRALA</name>
<dbReference type="InterPro" id="IPR051316">
    <property type="entry name" value="Zinc-reg_GTPase_activator"/>
</dbReference>